<dbReference type="FunFam" id="1.20.1070.10:FF:000096">
    <property type="entry name" value="Odorant receptor 131-2"/>
    <property type="match status" value="1"/>
</dbReference>
<evidence type="ECO:0000313" key="7">
    <source>
        <dbReference type="Ensembl" id="ENSEEEP00000007013.2"/>
    </source>
</evidence>
<dbReference type="AlphaFoldDB" id="A0A4W4E5F9"/>
<keyword evidence="8" id="KW-1185">Reference proteome</keyword>
<feature type="transmembrane region" description="Helical" evidence="5">
    <location>
        <begin position="253"/>
        <end position="273"/>
    </location>
</feature>
<accession>A0A4W4E5F9</accession>
<feature type="domain" description="G-protein coupled receptors family 1 profile" evidence="6">
    <location>
        <begin position="22"/>
        <end position="271"/>
    </location>
</feature>
<keyword evidence="4 5" id="KW-0472">Membrane</keyword>
<dbReference type="InterPro" id="IPR017452">
    <property type="entry name" value="GPCR_Rhodpsn_7TM"/>
</dbReference>
<reference evidence="7" key="4">
    <citation type="submission" date="2025-08" db="UniProtKB">
        <authorList>
            <consortium name="Ensembl"/>
        </authorList>
    </citation>
    <scope>IDENTIFICATION</scope>
</reference>
<evidence type="ECO:0000313" key="8">
    <source>
        <dbReference type="Proteomes" id="UP000314983"/>
    </source>
</evidence>
<proteinExistence type="predicted"/>
<protein>
    <recommendedName>
        <fullName evidence="6">G-protein coupled receptors family 1 profile domain-containing protein</fullName>
    </recommendedName>
</protein>
<reference evidence="7" key="3">
    <citation type="submission" date="2020-05" db="EMBL/GenBank/DDBJ databases">
        <title>Electrophorus electricus (electric eel) genome, fEleEle1, primary haplotype.</title>
        <authorList>
            <person name="Myers G."/>
            <person name="Meyer A."/>
            <person name="Fedrigo O."/>
            <person name="Formenti G."/>
            <person name="Rhie A."/>
            <person name="Tracey A."/>
            <person name="Sims Y."/>
            <person name="Jarvis E.D."/>
        </authorList>
    </citation>
    <scope>NUCLEOTIDE SEQUENCE [LARGE SCALE GENOMIC DNA]</scope>
</reference>
<evidence type="ECO:0000256" key="3">
    <source>
        <dbReference type="ARBA" id="ARBA00022989"/>
    </source>
</evidence>
<feature type="transmembrane region" description="Helical" evidence="5">
    <location>
        <begin position="121"/>
        <end position="151"/>
    </location>
</feature>
<keyword evidence="2 5" id="KW-0812">Transmembrane</keyword>
<dbReference type="Ensembl" id="ENSEEET00000007112.2">
    <property type="protein sequence ID" value="ENSEEEP00000007013.2"/>
    <property type="gene ID" value="ENSEEEG00000003697.2"/>
</dbReference>
<dbReference type="InterPro" id="IPR052921">
    <property type="entry name" value="GPCR1_Superfamily_Member"/>
</dbReference>
<comment type="subcellular location">
    <subcellularLocation>
        <location evidence="1">Membrane</location>
    </subcellularLocation>
</comment>
<dbReference type="Proteomes" id="UP000314983">
    <property type="component" value="Chromosome 15"/>
</dbReference>
<dbReference type="OMA" id="EMFIFHR"/>
<dbReference type="PROSITE" id="PS50262">
    <property type="entry name" value="G_PROTEIN_RECEP_F1_2"/>
    <property type="match status" value="1"/>
</dbReference>
<reference evidence="8" key="2">
    <citation type="journal article" date="2017" name="Sci. Adv.">
        <title>A tail of two voltages: Proteomic comparison of the three electric organs of the electric eel.</title>
        <authorList>
            <person name="Traeger L.L."/>
            <person name="Sabat G."/>
            <person name="Barrett-Wilt G.A."/>
            <person name="Wells G.B."/>
            <person name="Sussman M.R."/>
        </authorList>
    </citation>
    <scope>NUCLEOTIDE SEQUENCE [LARGE SCALE GENOMIC DNA]</scope>
</reference>
<dbReference type="GO" id="GO:0004984">
    <property type="term" value="F:olfactory receptor activity"/>
    <property type="evidence" value="ECO:0007669"/>
    <property type="project" value="TreeGrafter"/>
</dbReference>
<evidence type="ECO:0000256" key="1">
    <source>
        <dbReference type="ARBA" id="ARBA00004370"/>
    </source>
</evidence>
<feature type="transmembrane region" description="Helical" evidence="5">
    <location>
        <begin position="73"/>
        <end position="100"/>
    </location>
</feature>
<dbReference type="Gene3D" id="1.20.1070.10">
    <property type="entry name" value="Rhodopsin 7-helix transmembrane proteins"/>
    <property type="match status" value="1"/>
</dbReference>
<evidence type="ECO:0000256" key="5">
    <source>
        <dbReference type="SAM" id="Phobius"/>
    </source>
</evidence>
<organism evidence="7 8">
    <name type="scientific">Electrophorus electricus</name>
    <name type="common">Electric eel</name>
    <name type="synonym">Gymnotus electricus</name>
    <dbReference type="NCBI Taxonomy" id="8005"/>
    <lineage>
        <taxon>Eukaryota</taxon>
        <taxon>Metazoa</taxon>
        <taxon>Chordata</taxon>
        <taxon>Craniata</taxon>
        <taxon>Vertebrata</taxon>
        <taxon>Euteleostomi</taxon>
        <taxon>Actinopterygii</taxon>
        <taxon>Neopterygii</taxon>
        <taxon>Teleostei</taxon>
        <taxon>Ostariophysi</taxon>
        <taxon>Gymnotiformes</taxon>
        <taxon>Gymnotoidei</taxon>
        <taxon>Gymnotidae</taxon>
        <taxon>Electrophorus</taxon>
    </lineage>
</organism>
<dbReference type="GO" id="GO:0016020">
    <property type="term" value="C:membrane"/>
    <property type="evidence" value="ECO:0007669"/>
    <property type="project" value="UniProtKB-SubCell"/>
</dbReference>
<sequence>PNGNYKVQVIIVQFLLSIFLYIDTLLIVTFFQKEYFRTSMRYVFFVHTLICDWIYLFISNILLILTYFSMPMFAWICIILLILMSLLTFSTPLTMVAMSLERYIAICLPLRHAEISTSRRTIYCILFIHGLSSIQIFVVLSIFFASVSHSFYMMYKVCMVEMLIVLKWQSYVRSAISLFYFLIMSCTILFTYVKIVTAAKMAASGHKKSITKGRNTVLLHGMQLFLGLFQFWTPFVEPAVLSINVELYVFVRYFDYVAFILAPRCLCPLVYGLRDKKFFSAVKYYVFSMPCYRAHVAQQKATRTRIVCKSRLNPACHIPQFV</sequence>
<dbReference type="GeneTree" id="ENSGT00940000163324"/>
<evidence type="ECO:0000256" key="2">
    <source>
        <dbReference type="ARBA" id="ARBA00022692"/>
    </source>
</evidence>
<feature type="transmembrane region" description="Helical" evidence="5">
    <location>
        <begin position="171"/>
        <end position="195"/>
    </location>
</feature>
<feature type="transmembrane region" description="Helical" evidence="5">
    <location>
        <begin position="216"/>
        <end position="233"/>
    </location>
</feature>
<feature type="transmembrane region" description="Helical" evidence="5">
    <location>
        <begin position="12"/>
        <end position="31"/>
    </location>
</feature>
<dbReference type="PANTHER" id="PTHR26451">
    <property type="entry name" value="G_PROTEIN_RECEP_F1_2 DOMAIN-CONTAINING PROTEIN"/>
    <property type="match status" value="1"/>
</dbReference>
<dbReference type="CDD" id="cd00637">
    <property type="entry name" value="7tm_classA_rhodopsin-like"/>
    <property type="match status" value="1"/>
</dbReference>
<feature type="transmembrane region" description="Helical" evidence="5">
    <location>
        <begin position="43"/>
        <end position="67"/>
    </location>
</feature>
<dbReference type="GO" id="GO:0004930">
    <property type="term" value="F:G protein-coupled receptor activity"/>
    <property type="evidence" value="ECO:0007669"/>
    <property type="project" value="InterPro"/>
</dbReference>
<evidence type="ECO:0000256" key="4">
    <source>
        <dbReference type="ARBA" id="ARBA00023136"/>
    </source>
</evidence>
<dbReference type="Pfam" id="PF00001">
    <property type="entry name" value="7tm_1"/>
    <property type="match status" value="1"/>
</dbReference>
<evidence type="ECO:0000259" key="6">
    <source>
        <dbReference type="PROSITE" id="PS50262"/>
    </source>
</evidence>
<name>A0A4W4E5F9_ELEEL</name>
<dbReference type="PANTHER" id="PTHR26451:SF886">
    <property type="entry name" value="GROWTH HORMONE SECRETAGOGUE RECEPTOR TYPE 1-LIKE-RELATED"/>
    <property type="match status" value="1"/>
</dbReference>
<dbReference type="InterPro" id="IPR000276">
    <property type="entry name" value="GPCR_Rhodpsn"/>
</dbReference>
<reference evidence="7" key="5">
    <citation type="submission" date="2025-09" db="UniProtKB">
        <authorList>
            <consortium name="Ensembl"/>
        </authorList>
    </citation>
    <scope>IDENTIFICATION</scope>
</reference>
<keyword evidence="3 5" id="KW-1133">Transmembrane helix</keyword>
<reference evidence="8" key="1">
    <citation type="journal article" date="2014" name="Science">
        <title>Nonhuman genetics. Genomic basis for the convergent evolution of electric organs.</title>
        <authorList>
            <person name="Gallant J.R."/>
            <person name="Traeger L.L."/>
            <person name="Volkening J.D."/>
            <person name="Moffett H."/>
            <person name="Chen P.H."/>
            <person name="Novina C.D."/>
            <person name="Phillips G.N.Jr."/>
            <person name="Anand R."/>
            <person name="Wells G.B."/>
            <person name="Pinch M."/>
            <person name="Guth R."/>
            <person name="Unguez G.A."/>
            <person name="Albert J.S."/>
            <person name="Zakon H.H."/>
            <person name="Samanta M.P."/>
            <person name="Sussman M.R."/>
        </authorList>
    </citation>
    <scope>NUCLEOTIDE SEQUENCE [LARGE SCALE GENOMIC DNA]</scope>
</reference>
<dbReference type="SUPFAM" id="SSF81321">
    <property type="entry name" value="Family A G protein-coupled receptor-like"/>
    <property type="match status" value="1"/>
</dbReference>
<dbReference type="GO" id="GO:0005549">
    <property type="term" value="F:odorant binding"/>
    <property type="evidence" value="ECO:0007669"/>
    <property type="project" value="TreeGrafter"/>
</dbReference>